<sequence>MDGKFDSYDAEQRAMIDWLTGRSPDARHAIAEDLNFDFAEDVFEWILTQPDCDLATAASYFWRAGPLERLEHPDAFEEDILTLKRLVDRVNAGFYRRSEILYRGQELLDGEEVCSWTVEEAEDLREFARAHGASNLPWTLPEALVPPFGHRAAHILDEEDPLKSEELRKLFAGLGTGSEPIPASLMGADPPPRSMPQPAQQLAVGKRAAASSGSAFRPLYLYLTFVAAGWGLIYVFDAPRLAYPVMIICCLRFGRMTFGMVRAGMKRKAEYRAAR</sequence>
<protein>
    <submittedName>
        <fullName evidence="3">DUF4274 domain-containing protein</fullName>
    </submittedName>
</protein>
<keyword evidence="1" id="KW-0472">Membrane</keyword>
<dbReference type="EMBL" id="WUFT01000012">
    <property type="protein sequence ID" value="NEJ72823.1"/>
    <property type="molecule type" value="Genomic_DNA"/>
</dbReference>
<feature type="transmembrane region" description="Helical" evidence="1">
    <location>
        <begin position="219"/>
        <end position="236"/>
    </location>
</feature>
<evidence type="ECO:0000259" key="2">
    <source>
        <dbReference type="Pfam" id="PF14096"/>
    </source>
</evidence>
<accession>A0A7K3UGL8</accession>
<name>A0A7K3UGL8_9HYPH</name>
<dbReference type="Proteomes" id="UP000471753">
    <property type="component" value="Unassembled WGS sequence"/>
</dbReference>
<reference evidence="3 4" key="1">
    <citation type="submission" date="2019-12" db="EMBL/GenBank/DDBJ databases">
        <title>Rhizobium genotypes associated with high levels of biological nitrogen fixation by grain legumes in a temperate-maritime cropping system.</title>
        <authorList>
            <person name="Maluk M."/>
            <person name="Francesc Ferrando Molina F."/>
            <person name="Lopez Del Egido L."/>
            <person name="Lafos M."/>
            <person name="Langarica-Fuentes A."/>
            <person name="Gebre Yohannes G."/>
            <person name="Young M.W."/>
            <person name="Martin P."/>
            <person name="Gantlett R."/>
            <person name="Kenicer G."/>
            <person name="Hawes C."/>
            <person name="Begg G.S."/>
            <person name="Quilliam R.S."/>
            <person name="Squire G.R."/>
            <person name="Poole P.S."/>
            <person name="Young P.W."/>
            <person name="Iannetta P.M."/>
            <person name="James E.K."/>
        </authorList>
    </citation>
    <scope>NUCLEOTIDE SEQUENCE [LARGE SCALE GENOMIC DNA]</scope>
    <source>
        <strain evidence="3 4">JHI366</strain>
    </source>
</reference>
<dbReference type="AlphaFoldDB" id="A0A7K3UGL8"/>
<keyword evidence="1" id="KW-1133">Transmembrane helix</keyword>
<organism evidence="3 4">
    <name type="scientific">Rhizobium phaseoli</name>
    <dbReference type="NCBI Taxonomy" id="396"/>
    <lineage>
        <taxon>Bacteria</taxon>
        <taxon>Pseudomonadati</taxon>
        <taxon>Pseudomonadota</taxon>
        <taxon>Alphaproteobacteria</taxon>
        <taxon>Hyphomicrobiales</taxon>
        <taxon>Rhizobiaceae</taxon>
        <taxon>Rhizobium/Agrobacterium group</taxon>
        <taxon>Rhizobium</taxon>
    </lineage>
</organism>
<evidence type="ECO:0000256" key="1">
    <source>
        <dbReference type="SAM" id="Phobius"/>
    </source>
</evidence>
<comment type="caution">
    <text evidence="3">The sequence shown here is derived from an EMBL/GenBank/DDBJ whole genome shotgun (WGS) entry which is preliminary data.</text>
</comment>
<dbReference type="Pfam" id="PF14096">
    <property type="entry name" value="DUF4274"/>
    <property type="match status" value="1"/>
</dbReference>
<evidence type="ECO:0000313" key="4">
    <source>
        <dbReference type="Proteomes" id="UP000471753"/>
    </source>
</evidence>
<evidence type="ECO:0000313" key="3">
    <source>
        <dbReference type="EMBL" id="NEJ72823.1"/>
    </source>
</evidence>
<proteinExistence type="predicted"/>
<dbReference type="RefSeq" id="WP_164012677.1">
    <property type="nucleotide sequence ID" value="NZ_WUFT01000012.1"/>
</dbReference>
<dbReference type="InterPro" id="IPR025369">
    <property type="entry name" value="DUF4274"/>
</dbReference>
<feature type="transmembrane region" description="Helical" evidence="1">
    <location>
        <begin position="242"/>
        <end position="265"/>
    </location>
</feature>
<gene>
    <name evidence="3" type="ORF">GR197_20155</name>
</gene>
<feature type="domain" description="DUF4274" evidence="2">
    <location>
        <begin position="23"/>
        <end position="76"/>
    </location>
</feature>
<keyword evidence="1" id="KW-0812">Transmembrane</keyword>